<dbReference type="InterPro" id="IPR036361">
    <property type="entry name" value="SAP_dom_sf"/>
</dbReference>
<evidence type="ECO:0000256" key="1">
    <source>
        <dbReference type="SAM" id="MobiDB-lite"/>
    </source>
</evidence>
<dbReference type="EMBL" id="JBBBZM010000001">
    <property type="protein sequence ID" value="KAL0640859.1"/>
    <property type="molecule type" value="Genomic_DNA"/>
</dbReference>
<protein>
    <recommendedName>
        <fullName evidence="2">SAP domain-containing protein</fullName>
    </recommendedName>
</protein>
<feature type="compositionally biased region" description="Basic and acidic residues" evidence="1">
    <location>
        <begin position="189"/>
        <end position="198"/>
    </location>
</feature>
<dbReference type="Pfam" id="PF02037">
    <property type="entry name" value="SAP"/>
    <property type="match status" value="1"/>
</dbReference>
<dbReference type="InterPro" id="IPR003034">
    <property type="entry name" value="SAP_dom"/>
</dbReference>
<organism evidence="3 4">
    <name type="scientific">Discina gigas</name>
    <dbReference type="NCBI Taxonomy" id="1032678"/>
    <lineage>
        <taxon>Eukaryota</taxon>
        <taxon>Fungi</taxon>
        <taxon>Dikarya</taxon>
        <taxon>Ascomycota</taxon>
        <taxon>Pezizomycotina</taxon>
        <taxon>Pezizomycetes</taxon>
        <taxon>Pezizales</taxon>
        <taxon>Discinaceae</taxon>
        <taxon>Discina</taxon>
    </lineage>
</organism>
<keyword evidence="4" id="KW-1185">Reference proteome</keyword>
<accession>A0ABR3GY53</accession>
<comment type="caution">
    <text evidence="3">The sequence shown here is derived from an EMBL/GenBank/DDBJ whole genome shotgun (WGS) entry which is preliminary data.</text>
</comment>
<evidence type="ECO:0000259" key="2">
    <source>
        <dbReference type="PROSITE" id="PS50800"/>
    </source>
</evidence>
<evidence type="ECO:0000313" key="3">
    <source>
        <dbReference type="EMBL" id="KAL0640859.1"/>
    </source>
</evidence>
<feature type="compositionally biased region" description="Basic and acidic residues" evidence="1">
    <location>
        <begin position="327"/>
        <end position="336"/>
    </location>
</feature>
<dbReference type="Proteomes" id="UP001447188">
    <property type="component" value="Unassembled WGS sequence"/>
</dbReference>
<sequence length="374" mass="41565">MFQMAYGKRLLSAVPRLHSFLPVQIPTFTAAISSSAGSSSSSLLSTESLHARYLAFNVNRLKEQLASRGLGVSGRKLQLVERLASNDVFCARETSTFSGSDTQQDRRWENAGRHYVPAVPQLMETEKPNPLIPVSITPDSRSTRYNIVPEVASTKHLVTPTSSSKNMDELADIPNPILVKEPIYKTEHEKKYDEEKIPAKSTTESFTNQVRTTTSKEDSHATLKATPPIKSPASIPTDTERADGLHELSNILMPVPLEEPTHVTEQHHVTEHSGVRHPMKDATESDISGALTAVSKEDSLLYIMARFPVEVVKDMVEDVFPTTQQSEQEREQKQESVGHQAEAEDGSSQELTKSHKWTLYTIGGLSVGWYFFGY</sequence>
<feature type="domain" description="SAP" evidence="2">
    <location>
        <begin position="53"/>
        <end position="87"/>
    </location>
</feature>
<evidence type="ECO:0000313" key="4">
    <source>
        <dbReference type="Proteomes" id="UP001447188"/>
    </source>
</evidence>
<gene>
    <name evidence="3" type="ORF">Q9L58_000166</name>
</gene>
<feature type="region of interest" description="Disordered" evidence="1">
    <location>
        <begin position="322"/>
        <end position="350"/>
    </location>
</feature>
<proteinExistence type="predicted"/>
<feature type="region of interest" description="Disordered" evidence="1">
    <location>
        <begin position="189"/>
        <end position="236"/>
    </location>
</feature>
<name>A0ABR3GY53_9PEZI</name>
<reference evidence="3 4" key="1">
    <citation type="submission" date="2024-02" db="EMBL/GenBank/DDBJ databases">
        <title>Discinaceae phylogenomics.</title>
        <authorList>
            <person name="Dirks A.C."/>
            <person name="James T.Y."/>
        </authorList>
    </citation>
    <scope>NUCLEOTIDE SEQUENCE [LARGE SCALE GENOMIC DNA]</scope>
    <source>
        <strain evidence="3 4">ACD0624</strain>
    </source>
</reference>
<dbReference type="SUPFAM" id="SSF68906">
    <property type="entry name" value="SAP domain"/>
    <property type="match status" value="1"/>
</dbReference>
<feature type="compositionally biased region" description="Polar residues" evidence="1">
    <location>
        <begin position="200"/>
        <end position="213"/>
    </location>
</feature>
<dbReference type="PROSITE" id="PS50800">
    <property type="entry name" value="SAP"/>
    <property type="match status" value="1"/>
</dbReference>
<dbReference type="Gene3D" id="1.10.720.30">
    <property type="entry name" value="SAP domain"/>
    <property type="match status" value="1"/>
</dbReference>